<organism evidence="2 3">
    <name type="scientific">Sphaerisporangium rhizosphaerae</name>
    <dbReference type="NCBI Taxonomy" id="2269375"/>
    <lineage>
        <taxon>Bacteria</taxon>
        <taxon>Bacillati</taxon>
        <taxon>Actinomycetota</taxon>
        <taxon>Actinomycetes</taxon>
        <taxon>Streptosporangiales</taxon>
        <taxon>Streptosporangiaceae</taxon>
        <taxon>Sphaerisporangium</taxon>
    </lineage>
</organism>
<feature type="transmembrane region" description="Helical" evidence="1">
    <location>
        <begin position="20"/>
        <end position="47"/>
    </location>
</feature>
<accession>A0ABW2P0C9</accession>
<keyword evidence="1" id="KW-0812">Transmembrane</keyword>
<feature type="transmembrane region" description="Helical" evidence="1">
    <location>
        <begin position="59"/>
        <end position="83"/>
    </location>
</feature>
<keyword evidence="1" id="KW-0472">Membrane</keyword>
<name>A0ABW2P0C9_9ACTN</name>
<evidence type="ECO:0000256" key="1">
    <source>
        <dbReference type="SAM" id="Phobius"/>
    </source>
</evidence>
<dbReference type="Proteomes" id="UP001596496">
    <property type="component" value="Unassembled WGS sequence"/>
</dbReference>
<keyword evidence="3" id="KW-1185">Reference proteome</keyword>
<dbReference type="RefSeq" id="WP_354837383.1">
    <property type="nucleotide sequence ID" value="NZ_JBHTCG010000005.1"/>
</dbReference>
<evidence type="ECO:0000313" key="2">
    <source>
        <dbReference type="EMBL" id="MFC7382564.1"/>
    </source>
</evidence>
<dbReference type="EMBL" id="JBHTCG010000005">
    <property type="protein sequence ID" value="MFC7382564.1"/>
    <property type="molecule type" value="Genomic_DNA"/>
</dbReference>
<keyword evidence="1" id="KW-1133">Transmembrane helix</keyword>
<gene>
    <name evidence="2" type="ORF">ACFQSB_10145</name>
</gene>
<protein>
    <recommendedName>
        <fullName evidence="4">DUF4190 domain-containing protein</fullName>
    </recommendedName>
</protein>
<sequence length="136" mass="14566">MQPPAETSTGSEIGRRALLLSIGALALTFLVPVFGLALAVFSAVVCYRAWRALSARHRPVVLAVLGMLLSLASLCLATLVMWVQTYFSGELTAYTECMKGAGTATSQQVCVGDLERAVEHRLPFMPKGSVKLPFPP</sequence>
<evidence type="ECO:0008006" key="4">
    <source>
        <dbReference type="Google" id="ProtNLM"/>
    </source>
</evidence>
<comment type="caution">
    <text evidence="2">The sequence shown here is derived from an EMBL/GenBank/DDBJ whole genome shotgun (WGS) entry which is preliminary data.</text>
</comment>
<reference evidence="3" key="1">
    <citation type="journal article" date="2019" name="Int. J. Syst. Evol. Microbiol.">
        <title>The Global Catalogue of Microorganisms (GCM) 10K type strain sequencing project: providing services to taxonomists for standard genome sequencing and annotation.</title>
        <authorList>
            <consortium name="The Broad Institute Genomics Platform"/>
            <consortium name="The Broad Institute Genome Sequencing Center for Infectious Disease"/>
            <person name="Wu L."/>
            <person name="Ma J."/>
        </authorList>
    </citation>
    <scope>NUCLEOTIDE SEQUENCE [LARGE SCALE GENOMIC DNA]</scope>
    <source>
        <strain evidence="3">CECT 7649</strain>
    </source>
</reference>
<proteinExistence type="predicted"/>
<evidence type="ECO:0000313" key="3">
    <source>
        <dbReference type="Proteomes" id="UP001596496"/>
    </source>
</evidence>